<protein>
    <submittedName>
        <fullName evidence="1">Uncharacterized protein</fullName>
    </submittedName>
</protein>
<reference evidence="1" key="1">
    <citation type="submission" date="2022-04" db="EMBL/GenBank/DDBJ databases">
        <title>Genome of the entomopathogenic fungus Entomophthora muscae.</title>
        <authorList>
            <person name="Elya C."/>
            <person name="Lovett B.R."/>
            <person name="Lee E."/>
            <person name="Macias A.M."/>
            <person name="Hajek A.E."/>
            <person name="De Bivort B.L."/>
            <person name="Kasson M.T."/>
            <person name="De Fine Licht H.H."/>
            <person name="Stajich J.E."/>
        </authorList>
    </citation>
    <scope>NUCLEOTIDE SEQUENCE</scope>
    <source>
        <strain evidence="1">Berkeley</strain>
    </source>
</reference>
<organism evidence="1 2">
    <name type="scientific">Entomophthora muscae</name>
    <dbReference type="NCBI Taxonomy" id="34485"/>
    <lineage>
        <taxon>Eukaryota</taxon>
        <taxon>Fungi</taxon>
        <taxon>Fungi incertae sedis</taxon>
        <taxon>Zoopagomycota</taxon>
        <taxon>Entomophthoromycotina</taxon>
        <taxon>Entomophthoromycetes</taxon>
        <taxon>Entomophthorales</taxon>
        <taxon>Entomophthoraceae</taxon>
        <taxon>Entomophthora</taxon>
    </lineage>
</organism>
<keyword evidence="2" id="KW-1185">Reference proteome</keyword>
<comment type="caution">
    <text evidence="1">The sequence shown here is derived from an EMBL/GenBank/DDBJ whole genome shotgun (WGS) entry which is preliminary data.</text>
</comment>
<evidence type="ECO:0000313" key="2">
    <source>
        <dbReference type="Proteomes" id="UP001165960"/>
    </source>
</evidence>
<name>A0ACC2S421_9FUNG</name>
<dbReference type="EMBL" id="QTSX02005832">
    <property type="protein sequence ID" value="KAJ9057040.1"/>
    <property type="molecule type" value="Genomic_DNA"/>
</dbReference>
<dbReference type="Proteomes" id="UP001165960">
    <property type="component" value="Unassembled WGS sequence"/>
</dbReference>
<accession>A0ACC2S421</accession>
<proteinExistence type="predicted"/>
<evidence type="ECO:0000313" key="1">
    <source>
        <dbReference type="EMBL" id="KAJ9057040.1"/>
    </source>
</evidence>
<gene>
    <name evidence="1" type="ORF">DSO57_1026264</name>
</gene>
<sequence>MVGFKHLLLIGFSCAGIVHDRLMSGDGSVQFDLVCNTTAAMCSRVKKVLFIAGECLNNNCWSSLLGQTVHNTMQLNGKYKDRMYPQALVKQLGPKEIKYGNFSLHDMVISLNAEANFHIVGQVKHTSDTISLLDTVAHEITPWAGL</sequence>